<feature type="compositionally biased region" description="Polar residues" evidence="1">
    <location>
        <begin position="29"/>
        <end position="41"/>
    </location>
</feature>
<sequence>MYSDDEQLYSLEGDSEPPKKNYKYNNSYRNSTTGPLSGTSLQGCSLVSTPIRNKHTQEPNTSNRDFFVIPTSNRSHASVSIMDCHSNRPNLYLNNSYNQSSTKTSDSHNLTKQSENLGNNTFELLLQTLKAHLEVQSGHESFFCNISLLNATAEKHAAIVYLLGNISRKMEIVIEAIAGSQITSNMDTQSNTSHTLLGSTNFVWTKPPKDYIRIMLHQLFITPNVESYTKGTDSDSRVIGNLLYALAMLLEWAAPKGTSYSNKEVKGKFKDIKLQRRFALLRVYLAKKMASEIDISLVELPTDEQVEQELMKDSESLQQDDYTSDEQ</sequence>
<feature type="compositionally biased region" description="Low complexity" evidence="1">
    <location>
        <begin position="92"/>
        <end position="101"/>
    </location>
</feature>
<proteinExistence type="predicted"/>
<dbReference type="Proteomes" id="UP001153365">
    <property type="component" value="Unassembled WGS sequence"/>
</dbReference>
<feature type="region of interest" description="Disordered" evidence="1">
    <location>
        <begin position="1"/>
        <end position="41"/>
    </location>
</feature>
<name>A0AAV0B409_PHAPC</name>
<evidence type="ECO:0000313" key="3">
    <source>
        <dbReference type="Proteomes" id="UP001153365"/>
    </source>
</evidence>
<gene>
    <name evidence="2" type="ORF">PPACK8108_LOCUS12895</name>
</gene>
<protein>
    <submittedName>
        <fullName evidence="2">Uncharacterized protein</fullName>
    </submittedName>
</protein>
<keyword evidence="3" id="KW-1185">Reference proteome</keyword>
<feature type="compositionally biased region" description="Polar residues" evidence="1">
    <location>
        <begin position="102"/>
        <end position="114"/>
    </location>
</feature>
<comment type="caution">
    <text evidence="2">The sequence shown here is derived from an EMBL/GenBank/DDBJ whole genome shotgun (WGS) entry which is preliminary data.</text>
</comment>
<dbReference type="EMBL" id="CALTRL010003161">
    <property type="protein sequence ID" value="CAH7678004.1"/>
    <property type="molecule type" value="Genomic_DNA"/>
</dbReference>
<organism evidence="2 3">
    <name type="scientific">Phakopsora pachyrhizi</name>
    <name type="common">Asian soybean rust disease fungus</name>
    <dbReference type="NCBI Taxonomy" id="170000"/>
    <lineage>
        <taxon>Eukaryota</taxon>
        <taxon>Fungi</taxon>
        <taxon>Dikarya</taxon>
        <taxon>Basidiomycota</taxon>
        <taxon>Pucciniomycotina</taxon>
        <taxon>Pucciniomycetes</taxon>
        <taxon>Pucciniales</taxon>
        <taxon>Phakopsoraceae</taxon>
        <taxon>Phakopsora</taxon>
    </lineage>
</organism>
<evidence type="ECO:0000256" key="1">
    <source>
        <dbReference type="SAM" id="MobiDB-lite"/>
    </source>
</evidence>
<evidence type="ECO:0000313" key="2">
    <source>
        <dbReference type="EMBL" id="CAH7678004.1"/>
    </source>
</evidence>
<feature type="region of interest" description="Disordered" evidence="1">
    <location>
        <begin position="92"/>
        <end position="114"/>
    </location>
</feature>
<dbReference type="AlphaFoldDB" id="A0AAV0B409"/>
<reference evidence="2" key="1">
    <citation type="submission" date="2022-06" db="EMBL/GenBank/DDBJ databases">
        <authorList>
            <consortium name="SYNGENTA / RWTH Aachen University"/>
        </authorList>
    </citation>
    <scope>NUCLEOTIDE SEQUENCE</scope>
</reference>
<accession>A0AAV0B409</accession>